<protein>
    <submittedName>
        <fullName evidence="1">Uncharacterized protein</fullName>
    </submittedName>
</protein>
<dbReference type="EMBL" id="FQUU01000021">
    <property type="protein sequence ID" value="SHF85513.1"/>
    <property type="molecule type" value="Genomic_DNA"/>
</dbReference>
<name>A0A1M5F1U9_9BACT</name>
<dbReference type="RefSeq" id="WP_072836816.1">
    <property type="nucleotide sequence ID" value="NZ_FQUU01000021.1"/>
</dbReference>
<organism evidence="1 2">
    <name type="scientific">Flavisolibacter ginsengisoli DSM 18119</name>
    <dbReference type="NCBI Taxonomy" id="1121884"/>
    <lineage>
        <taxon>Bacteria</taxon>
        <taxon>Pseudomonadati</taxon>
        <taxon>Bacteroidota</taxon>
        <taxon>Chitinophagia</taxon>
        <taxon>Chitinophagales</taxon>
        <taxon>Chitinophagaceae</taxon>
        <taxon>Flavisolibacter</taxon>
    </lineage>
</organism>
<evidence type="ECO:0000313" key="2">
    <source>
        <dbReference type="Proteomes" id="UP000184048"/>
    </source>
</evidence>
<dbReference type="AlphaFoldDB" id="A0A1M5F1U9"/>
<evidence type="ECO:0000313" key="1">
    <source>
        <dbReference type="EMBL" id="SHF85513.1"/>
    </source>
</evidence>
<keyword evidence="2" id="KW-1185">Reference proteome</keyword>
<reference evidence="1 2" key="1">
    <citation type="submission" date="2016-11" db="EMBL/GenBank/DDBJ databases">
        <authorList>
            <person name="Jaros S."/>
            <person name="Januszkiewicz K."/>
            <person name="Wedrychowicz H."/>
        </authorList>
    </citation>
    <scope>NUCLEOTIDE SEQUENCE [LARGE SCALE GENOMIC DNA]</scope>
    <source>
        <strain evidence="1 2">DSM 18119</strain>
    </source>
</reference>
<gene>
    <name evidence="1" type="ORF">SAMN02745131_03692</name>
</gene>
<accession>A0A1M5F1U9</accession>
<sequence length="86" mass="9887">MARVFNIYFSFNNTMRNAIVTVRTTPFFTEYTLNFDEELLQELPGNKIISTSANHFIFQHASSNELSPLMKEILAAVSQHIHIPEV</sequence>
<dbReference type="Proteomes" id="UP000184048">
    <property type="component" value="Unassembled WGS sequence"/>
</dbReference>
<proteinExistence type="predicted"/>